<keyword evidence="1" id="KW-0472">Membrane</keyword>
<keyword evidence="1" id="KW-0812">Transmembrane</keyword>
<gene>
    <name evidence="2" type="ORF">SCX10_00780</name>
</gene>
<reference evidence="2" key="1">
    <citation type="submission" date="2023-10" db="EMBL/GenBank/DDBJ databases">
        <title>Supernatant from a Refined Defined Microbial Community Protects Mice from Clostridioides difficile Infection.</title>
        <authorList>
            <person name="Douchant K."/>
            <person name="He S.-M."/>
            <person name="Noordhof C."/>
            <person name="Greenlaw J."/>
            <person name="Schroeter K."/>
            <person name="Vancuren S.J."/>
            <person name="Sjaarda C."/>
            <person name="Allen-Vercoe E."/>
            <person name="Gloor G.B."/>
            <person name="Vanner S.J."/>
            <person name="Petrof E.O."/>
            <person name="Sheth P.M."/>
            <person name="Guzman M."/>
        </authorList>
    </citation>
    <scope>NUCLEOTIDE SEQUENCE</scope>
    <source>
        <strain evidence="2">16-6-I_4_FM</strain>
    </source>
</reference>
<keyword evidence="1" id="KW-1133">Transmembrane helix</keyword>
<dbReference type="Proteomes" id="UP001272183">
    <property type="component" value="Unassembled WGS sequence"/>
</dbReference>
<evidence type="ECO:0000313" key="3">
    <source>
        <dbReference type="Proteomes" id="UP001272183"/>
    </source>
</evidence>
<sequence>MNTYAATASTAYSSGKTVAKAVALFAVGILLVVMGTTLATAIPAIAEGMIGMTSIVLLAAVAVTTYASLVFVEMNR</sequence>
<dbReference type="EMBL" id="JAWUDL010000001">
    <property type="protein sequence ID" value="MDW7545392.1"/>
    <property type="molecule type" value="Genomic_DNA"/>
</dbReference>
<evidence type="ECO:0000256" key="1">
    <source>
        <dbReference type="SAM" id="Phobius"/>
    </source>
</evidence>
<feature type="transmembrane region" description="Helical" evidence="1">
    <location>
        <begin position="21"/>
        <end position="46"/>
    </location>
</feature>
<feature type="transmembrane region" description="Helical" evidence="1">
    <location>
        <begin position="52"/>
        <end position="72"/>
    </location>
</feature>
<comment type="caution">
    <text evidence="2">The sequence shown here is derived from an EMBL/GenBank/DDBJ whole genome shotgun (WGS) entry which is preliminary data.</text>
</comment>
<name>A0AAW9CF63_BIFLN</name>
<proteinExistence type="predicted"/>
<accession>A0AAW9CF63</accession>
<dbReference type="RefSeq" id="WP_025221332.1">
    <property type="nucleotide sequence ID" value="NZ_JAWUDK010000001.1"/>
</dbReference>
<protein>
    <submittedName>
        <fullName evidence="2">Uncharacterized protein</fullName>
    </submittedName>
</protein>
<organism evidence="2 3">
    <name type="scientific">Bifidobacterium longum</name>
    <dbReference type="NCBI Taxonomy" id="216816"/>
    <lineage>
        <taxon>Bacteria</taxon>
        <taxon>Bacillati</taxon>
        <taxon>Actinomycetota</taxon>
        <taxon>Actinomycetes</taxon>
        <taxon>Bifidobacteriales</taxon>
        <taxon>Bifidobacteriaceae</taxon>
        <taxon>Bifidobacterium</taxon>
    </lineage>
</organism>
<evidence type="ECO:0000313" key="2">
    <source>
        <dbReference type="EMBL" id="MDW7545392.1"/>
    </source>
</evidence>
<dbReference type="AlphaFoldDB" id="A0AAW9CF63"/>